<organism evidence="3 4">
    <name type="scientific">Citrus sinensis</name>
    <name type="common">Sweet orange</name>
    <name type="synonym">Citrus aurantium var. sinensis</name>
    <dbReference type="NCBI Taxonomy" id="2711"/>
    <lineage>
        <taxon>Eukaryota</taxon>
        <taxon>Viridiplantae</taxon>
        <taxon>Streptophyta</taxon>
        <taxon>Embryophyta</taxon>
        <taxon>Tracheophyta</taxon>
        <taxon>Spermatophyta</taxon>
        <taxon>Magnoliopsida</taxon>
        <taxon>eudicotyledons</taxon>
        <taxon>Gunneridae</taxon>
        <taxon>Pentapetalae</taxon>
        <taxon>rosids</taxon>
        <taxon>malvids</taxon>
        <taxon>Sapindales</taxon>
        <taxon>Rutaceae</taxon>
        <taxon>Aurantioideae</taxon>
        <taxon>Citrus</taxon>
    </lineage>
</organism>
<dbReference type="AlphaFoldDB" id="A0A067D8M3"/>
<evidence type="ECO:0000256" key="1">
    <source>
        <dbReference type="SAM" id="Phobius"/>
    </source>
</evidence>
<feature type="non-terminal residue" evidence="3">
    <location>
        <position position="1"/>
    </location>
</feature>
<protein>
    <recommendedName>
        <fullName evidence="2">PGG domain-containing protein</fullName>
    </recommendedName>
</protein>
<evidence type="ECO:0000313" key="4">
    <source>
        <dbReference type="Proteomes" id="UP000027120"/>
    </source>
</evidence>
<dbReference type="STRING" id="2711.A0A067D8M3"/>
<dbReference type="Pfam" id="PF13962">
    <property type="entry name" value="PGG"/>
    <property type="match status" value="1"/>
</dbReference>
<accession>A0A067D8M3</accession>
<name>A0A067D8M3_CITSI</name>
<dbReference type="InterPro" id="IPR026961">
    <property type="entry name" value="PGG_dom"/>
</dbReference>
<sequence length="108" mass="11817">KNGTAILRGNTAFQAFMVTDTIAMILSLSAFFIHFIVSLELEVIKKFDDDLFAASIWFAIISMGAMVIAFVMGTYAMSAPSLGLAIITCLIGLELFLLCVFGHQKIFQ</sequence>
<evidence type="ECO:0000313" key="3">
    <source>
        <dbReference type="EMBL" id="KDO39334.1"/>
    </source>
</evidence>
<feature type="transmembrane region" description="Helical" evidence="1">
    <location>
        <begin position="82"/>
        <end position="102"/>
    </location>
</feature>
<keyword evidence="1" id="KW-0812">Transmembrane</keyword>
<keyword evidence="4" id="KW-1185">Reference proteome</keyword>
<gene>
    <name evidence="3" type="ORF">CISIN_1g044379mg</name>
</gene>
<dbReference type="EMBL" id="KK786706">
    <property type="protein sequence ID" value="KDO39334.1"/>
    <property type="molecule type" value="Genomic_DNA"/>
</dbReference>
<reference evidence="3 4" key="1">
    <citation type="submission" date="2014-04" db="EMBL/GenBank/DDBJ databases">
        <authorList>
            <consortium name="International Citrus Genome Consortium"/>
            <person name="Gmitter F."/>
            <person name="Chen C."/>
            <person name="Farmerie W."/>
            <person name="Harkins T."/>
            <person name="Desany B."/>
            <person name="Mohiuddin M."/>
            <person name="Kodira C."/>
            <person name="Borodovsky M."/>
            <person name="Lomsadze A."/>
            <person name="Burns P."/>
            <person name="Jenkins J."/>
            <person name="Prochnik S."/>
            <person name="Shu S."/>
            <person name="Chapman J."/>
            <person name="Pitluck S."/>
            <person name="Schmutz J."/>
            <person name="Rokhsar D."/>
        </authorList>
    </citation>
    <scope>NUCLEOTIDE SEQUENCE</scope>
</reference>
<dbReference type="Proteomes" id="UP000027120">
    <property type="component" value="Unassembled WGS sequence"/>
</dbReference>
<feature type="domain" description="PGG" evidence="2">
    <location>
        <begin position="2"/>
        <end position="76"/>
    </location>
</feature>
<evidence type="ECO:0000259" key="2">
    <source>
        <dbReference type="Pfam" id="PF13962"/>
    </source>
</evidence>
<feature type="transmembrane region" description="Helical" evidence="1">
    <location>
        <begin position="51"/>
        <end position="76"/>
    </location>
</feature>
<keyword evidence="1" id="KW-0472">Membrane</keyword>
<keyword evidence="1" id="KW-1133">Transmembrane helix</keyword>
<proteinExistence type="predicted"/>
<feature type="transmembrane region" description="Helical" evidence="1">
    <location>
        <begin position="12"/>
        <end position="39"/>
    </location>
</feature>